<dbReference type="HOGENOM" id="CLU_018204_9_2_11"/>
<dbReference type="PANTHER" id="PTHR43292">
    <property type="entry name" value="ACYL-COA DEHYDROGENASE"/>
    <property type="match status" value="1"/>
</dbReference>
<dbReference type="EMBL" id="CP002299">
    <property type="protein sequence ID" value="ADP81312.1"/>
    <property type="molecule type" value="Genomic_DNA"/>
</dbReference>
<dbReference type="Pfam" id="PF02770">
    <property type="entry name" value="Acyl-CoA_dh_M"/>
    <property type="match status" value="1"/>
</dbReference>
<dbReference type="SUPFAM" id="SSF56645">
    <property type="entry name" value="Acyl-CoA dehydrogenase NM domain-like"/>
    <property type="match status" value="1"/>
</dbReference>
<dbReference type="InterPro" id="IPR009100">
    <property type="entry name" value="AcylCoA_DH/oxidase_NM_dom_sf"/>
</dbReference>
<dbReference type="InterPro" id="IPR046373">
    <property type="entry name" value="Acyl-CoA_Oxase/DH_mid-dom_sf"/>
</dbReference>
<gene>
    <name evidence="8" type="ordered locus">FraEuI1c_3300</name>
</gene>
<dbReference type="eggNOG" id="COG1960">
    <property type="taxonomic scope" value="Bacteria"/>
</dbReference>
<dbReference type="InterPro" id="IPR013786">
    <property type="entry name" value="AcylCoA_DH/ox_N"/>
</dbReference>
<feature type="compositionally biased region" description="Basic and acidic residues" evidence="5">
    <location>
        <begin position="405"/>
        <end position="418"/>
    </location>
</feature>
<dbReference type="RefSeq" id="WP_013424430.1">
    <property type="nucleotide sequence ID" value="NC_014666.1"/>
</dbReference>
<dbReference type="Gene3D" id="2.40.110.10">
    <property type="entry name" value="Butyryl-CoA Dehydrogenase, subunit A, domain 2"/>
    <property type="match status" value="1"/>
</dbReference>
<dbReference type="InterPro" id="IPR036250">
    <property type="entry name" value="AcylCo_DH-like_C"/>
</dbReference>
<dbReference type="GO" id="GO:0005886">
    <property type="term" value="C:plasma membrane"/>
    <property type="evidence" value="ECO:0007669"/>
    <property type="project" value="TreeGrafter"/>
</dbReference>
<name>E3IVE8_PSEI1</name>
<keyword evidence="2" id="KW-0285">Flavoprotein</keyword>
<keyword evidence="3" id="KW-0274">FAD</keyword>
<evidence type="ECO:0000259" key="7">
    <source>
        <dbReference type="Pfam" id="PF02771"/>
    </source>
</evidence>
<dbReference type="OrthoDB" id="5167280at2"/>
<dbReference type="SUPFAM" id="SSF47203">
    <property type="entry name" value="Acyl-CoA dehydrogenase C-terminal domain-like"/>
    <property type="match status" value="1"/>
</dbReference>
<evidence type="ECO:0000313" key="9">
    <source>
        <dbReference type="Proteomes" id="UP000002484"/>
    </source>
</evidence>
<reference evidence="8 9" key="1">
    <citation type="submission" date="2010-10" db="EMBL/GenBank/DDBJ databases">
        <title>Complete sequence of Frankia sp. EuI1c.</title>
        <authorList>
            <consortium name="US DOE Joint Genome Institute"/>
            <person name="Lucas S."/>
            <person name="Copeland A."/>
            <person name="Lapidus A."/>
            <person name="Cheng J.-F."/>
            <person name="Bruce D."/>
            <person name="Goodwin L."/>
            <person name="Pitluck S."/>
            <person name="Chertkov O."/>
            <person name="Detter J.C."/>
            <person name="Han C."/>
            <person name="Tapia R."/>
            <person name="Land M."/>
            <person name="Hauser L."/>
            <person name="Jeffries C."/>
            <person name="Kyrpides N."/>
            <person name="Ivanova N."/>
            <person name="Mikhailova N."/>
            <person name="Beauchemin N."/>
            <person name="Sen A."/>
            <person name="Sur S.A."/>
            <person name="Gtari M."/>
            <person name="Wall L."/>
            <person name="Tisa L."/>
            <person name="Woyke T."/>
        </authorList>
    </citation>
    <scope>NUCLEOTIDE SEQUENCE [LARGE SCALE GENOMIC DNA]</scope>
    <source>
        <strain evidence="9">DSM 45817 / CECT 9037 / EuI1c</strain>
    </source>
</reference>
<comment type="cofactor">
    <cofactor evidence="1">
        <name>FAD</name>
        <dbReference type="ChEBI" id="CHEBI:57692"/>
    </cofactor>
</comment>
<proteinExistence type="predicted"/>
<dbReference type="InterPro" id="IPR006091">
    <property type="entry name" value="Acyl-CoA_Oxase/DH_mid-dom"/>
</dbReference>
<dbReference type="Gene3D" id="1.10.540.10">
    <property type="entry name" value="Acyl-CoA dehydrogenase/oxidase, N-terminal domain"/>
    <property type="match status" value="1"/>
</dbReference>
<dbReference type="PANTHER" id="PTHR43292:SF4">
    <property type="entry name" value="ACYL-COA DEHYDROGENASE FADE34"/>
    <property type="match status" value="1"/>
</dbReference>
<dbReference type="InParanoid" id="E3IVE8"/>
<dbReference type="STRING" id="298654.FraEuI1c_3300"/>
<dbReference type="Proteomes" id="UP000002484">
    <property type="component" value="Chromosome"/>
</dbReference>
<dbReference type="FunFam" id="2.40.110.10:FF:000011">
    <property type="entry name" value="Acyl-CoA dehydrogenase FadE34"/>
    <property type="match status" value="1"/>
</dbReference>
<dbReference type="InterPro" id="IPR052161">
    <property type="entry name" value="Mycobact_Acyl-CoA_DH"/>
</dbReference>
<dbReference type="Gene3D" id="1.20.140.10">
    <property type="entry name" value="Butyryl-CoA Dehydrogenase, subunit A, domain 3"/>
    <property type="match status" value="1"/>
</dbReference>
<evidence type="ECO:0000256" key="4">
    <source>
        <dbReference type="ARBA" id="ARBA00023002"/>
    </source>
</evidence>
<feature type="domain" description="Acyl-CoA dehydrogenase/oxidase N-terminal" evidence="7">
    <location>
        <begin position="22"/>
        <end position="128"/>
    </location>
</feature>
<keyword evidence="4" id="KW-0560">Oxidoreductase</keyword>
<dbReference type="KEGG" id="fri:FraEuI1c_3300"/>
<protein>
    <submittedName>
        <fullName evidence="8">Acyl-CoA dehydrogenase domain-containing protein</fullName>
    </submittedName>
</protein>
<dbReference type="GO" id="GO:0050660">
    <property type="term" value="F:flavin adenine dinucleotide binding"/>
    <property type="evidence" value="ECO:0007669"/>
    <property type="project" value="InterPro"/>
</dbReference>
<sequence length="428" mass="47229">MTDEIEPIAEFRSRARRWIRANLPTLTAQDRGPLAARSDEQELAEVAEERRLQRLLWDGGFAGICFPKEYGGLGLTPGHAAAFGRELAGHRYPMRMQVPTMTPCAAILLEFGTHDQKLAHIPAILRGEELWMQFLSEPGSGSDLASVRTSAERQGDSWVLNGSKIWTTGAWWSDWALCLARTNWDVPKHRGLTVFMLPIHQPGIEVSRIEMINGNKEFCQEFLTDVVVPADACVGPVDDGWSVATRWMFHERTIHSSPLTSRPDSADVGGGPSVGAGADMLRLAELVGRRHDPTARELVAEAHVLRLVSRELDRHVQTAIAHHEASDQLASVSRLMHGEVESRLATIGFELAGRHAAVWADDDDDQVRSQGTGYLVRQLMSIAGGTTEMARNAVAERVLGMPREAAPDRGLPFRDVRHTPSVRSEPTS</sequence>
<keyword evidence="9" id="KW-1185">Reference proteome</keyword>
<evidence type="ECO:0000259" key="6">
    <source>
        <dbReference type="Pfam" id="PF02770"/>
    </source>
</evidence>
<dbReference type="InterPro" id="IPR037069">
    <property type="entry name" value="AcylCoA_DH/ox_N_sf"/>
</dbReference>
<evidence type="ECO:0000256" key="1">
    <source>
        <dbReference type="ARBA" id="ARBA00001974"/>
    </source>
</evidence>
<evidence type="ECO:0000313" key="8">
    <source>
        <dbReference type="EMBL" id="ADP81312.1"/>
    </source>
</evidence>
<accession>E3IVE8</accession>
<organism evidence="8 9">
    <name type="scientific">Pseudofrankia inefficax (strain DSM 45817 / CECT 9037 / DDB 130130 / EuI1c)</name>
    <name type="common">Frankia inefficax</name>
    <dbReference type="NCBI Taxonomy" id="298654"/>
    <lineage>
        <taxon>Bacteria</taxon>
        <taxon>Bacillati</taxon>
        <taxon>Actinomycetota</taxon>
        <taxon>Actinomycetes</taxon>
        <taxon>Frankiales</taxon>
        <taxon>Frankiaceae</taxon>
        <taxon>Pseudofrankia</taxon>
    </lineage>
</organism>
<feature type="region of interest" description="Disordered" evidence="5">
    <location>
        <begin position="405"/>
        <end position="428"/>
    </location>
</feature>
<dbReference type="GO" id="GO:0016627">
    <property type="term" value="F:oxidoreductase activity, acting on the CH-CH group of donors"/>
    <property type="evidence" value="ECO:0007669"/>
    <property type="project" value="InterPro"/>
</dbReference>
<evidence type="ECO:0000256" key="2">
    <source>
        <dbReference type="ARBA" id="ARBA00022630"/>
    </source>
</evidence>
<dbReference type="Pfam" id="PF02771">
    <property type="entry name" value="Acyl-CoA_dh_N"/>
    <property type="match status" value="1"/>
</dbReference>
<dbReference type="AlphaFoldDB" id="E3IVE8"/>
<evidence type="ECO:0000256" key="5">
    <source>
        <dbReference type="SAM" id="MobiDB-lite"/>
    </source>
</evidence>
<feature type="domain" description="Acyl-CoA oxidase/dehydrogenase middle" evidence="6">
    <location>
        <begin position="135"/>
        <end position="216"/>
    </location>
</feature>
<evidence type="ECO:0000256" key="3">
    <source>
        <dbReference type="ARBA" id="ARBA00022827"/>
    </source>
</evidence>